<sequence length="231" mass="25864">MKKNALTRVCYFLILLILPLQVIAQTHDDSVFSHPATEAQLKKLTTQLHLGPSALGDFTQYRQLKVLKKPLISHGNFLFDQAQGLIWQQLRPFKSSLILKDKQLIQIDSQGNIQVQQAGKIPAASTLETIMPNLLTAMLTGDISQLKQNFSLSFQQQNKQWQLGLLPKDPIVKKILPKMIIEGQQTVTALVLLSPNGDSSRIELSHIQNRPLTAEELKGFNPSTTDKLQPN</sequence>
<evidence type="ECO:0000256" key="5">
    <source>
        <dbReference type="SAM" id="SignalP"/>
    </source>
</evidence>
<organism evidence="6 7">
    <name type="scientific">Shewanella surugensis</name>
    <dbReference type="NCBI Taxonomy" id="212020"/>
    <lineage>
        <taxon>Bacteria</taxon>
        <taxon>Pseudomonadati</taxon>
        <taxon>Pseudomonadota</taxon>
        <taxon>Gammaproteobacteria</taxon>
        <taxon>Alteromonadales</taxon>
        <taxon>Shewanellaceae</taxon>
        <taxon>Shewanella</taxon>
    </lineage>
</organism>
<dbReference type="CDD" id="cd16325">
    <property type="entry name" value="LolA"/>
    <property type="match status" value="1"/>
</dbReference>
<evidence type="ECO:0000313" key="6">
    <source>
        <dbReference type="EMBL" id="MCL1124596.1"/>
    </source>
</evidence>
<reference evidence="6 7" key="1">
    <citation type="submission" date="2022-01" db="EMBL/GenBank/DDBJ databases">
        <title>Whole genome-based taxonomy of the Shewanellaceae.</title>
        <authorList>
            <person name="Martin-Rodriguez A.J."/>
        </authorList>
    </citation>
    <scope>NUCLEOTIDE SEQUENCE [LARGE SCALE GENOMIC DNA]</scope>
    <source>
        <strain evidence="6 7">DSM 17177</strain>
    </source>
</reference>
<proteinExistence type="predicted"/>
<evidence type="ECO:0000256" key="4">
    <source>
        <dbReference type="ARBA" id="ARBA00022927"/>
    </source>
</evidence>
<feature type="signal peptide" evidence="5">
    <location>
        <begin position="1"/>
        <end position="24"/>
    </location>
</feature>
<feature type="chain" id="PRO_5046505894" evidence="5">
    <location>
        <begin position="25"/>
        <end position="231"/>
    </location>
</feature>
<evidence type="ECO:0000256" key="1">
    <source>
        <dbReference type="ARBA" id="ARBA00011245"/>
    </source>
</evidence>
<keyword evidence="3 5" id="KW-0732">Signal</keyword>
<gene>
    <name evidence="6" type="ORF">L2764_08935</name>
</gene>
<dbReference type="Pfam" id="PF19574">
    <property type="entry name" value="LolA_3"/>
    <property type="match status" value="1"/>
</dbReference>
<dbReference type="Gene3D" id="2.50.20.10">
    <property type="entry name" value="Lipoprotein localisation LolA/LolB/LppX"/>
    <property type="match status" value="1"/>
</dbReference>
<keyword evidence="6" id="KW-0449">Lipoprotein</keyword>
<comment type="caution">
    <text evidence="6">The sequence shown here is derived from an EMBL/GenBank/DDBJ whole genome shotgun (WGS) entry which is preliminary data.</text>
</comment>
<evidence type="ECO:0000256" key="2">
    <source>
        <dbReference type="ARBA" id="ARBA00022448"/>
    </source>
</evidence>
<evidence type="ECO:0000313" key="7">
    <source>
        <dbReference type="Proteomes" id="UP001203423"/>
    </source>
</evidence>
<dbReference type="Proteomes" id="UP001203423">
    <property type="component" value="Unassembled WGS sequence"/>
</dbReference>
<evidence type="ECO:0000256" key="3">
    <source>
        <dbReference type="ARBA" id="ARBA00022729"/>
    </source>
</evidence>
<dbReference type="InterPro" id="IPR029046">
    <property type="entry name" value="LolA/LolB/LppX"/>
</dbReference>
<dbReference type="InterPro" id="IPR004564">
    <property type="entry name" value="OM_lipoprot_carrier_LolA-like"/>
</dbReference>
<accession>A0ABT0LBP0</accession>
<dbReference type="RefSeq" id="WP_248939873.1">
    <property type="nucleotide sequence ID" value="NZ_JAKIKS010000027.1"/>
</dbReference>
<dbReference type="SUPFAM" id="SSF89392">
    <property type="entry name" value="Prokaryotic lipoproteins and lipoprotein localization factors"/>
    <property type="match status" value="1"/>
</dbReference>
<dbReference type="EMBL" id="JAKIKS010000027">
    <property type="protein sequence ID" value="MCL1124596.1"/>
    <property type="molecule type" value="Genomic_DNA"/>
</dbReference>
<protein>
    <submittedName>
        <fullName evidence="6">Outer membrane lipoprotein carrier protein LolA</fullName>
    </submittedName>
</protein>
<keyword evidence="2" id="KW-0813">Transport</keyword>
<comment type="subunit">
    <text evidence="1">Monomer.</text>
</comment>
<keyword evidence="4" id="KW-0653">Protein transport</keyword>
<name>A0ABT0LBP0_9GAMM</name>
<keyword evidence="7" id="KW-1185">Reference proteome</keyword>